<dbReference type="PATRIC" id="fig|246787.4.peg.4232"/>
<dbReference type="EMBL" id="CP012801">
    <property type="protein sequence ID" value="ALJ61311.1"/>
    <property type="molecule type" value="Genomic_DNA"/>
</dbReference>
<dbReference type="InterPro" id="IPR039426">
    <property type="entry name" value="TonB-dep_rcpt-like"/>
</dbReference>
<feature type="domain" description="TonB-dependent receptor plug" evidence="11">
    <location>
        <begin position="124"/>
        <end position="230"/>
    </location>
</feature>
<dbReference type="InterPro" id="IPR012910">
    <property type="entry name" value="Plug_dom"/>
</dbReference>
<dbReference type="Gene3D" id="2.60.40.1120">
    <property type="entry name" value="Carboxypeptidase-like, regulatory domain"/>
    <property type="match status" value="1"/>
</dbReference>
<dbReference type="Pfam" id="PF13715">
    <property type="entry name" value="CarbopepD_reg_2"/>
    <property type="match status" value="1"/>
</dbReference>
<keyword evidence="5 9" id="KW-0798">TonB box</keyword>
<protein>
    <submittedName>
        <fullName evidence="12 13">TonB-dependent receptor</fullName>
    </submittedName>
</protein>
<evidence type="ECO:0000256" key="6">
    <source>
        <dbReference type="ARBA" id="ARBA00023136"/>
    </source>
</evidence>
<dbReference type="InterPro" id="IPR037066">
    <property type="entry name" value="Plug_dom_sf"/>
</dbReference>
<evidence type="ECO:0000256" key="1">
    <source>
        <dbReference type="ARBA" id="ARBA00004571"/>
    </source>
</evidence>
<dbReference type="FunFam" id="2.170.130.10:FF:000008">
    <property type="entry name" value="SusC/RagA family TonB-linked outer membrane protein"/>
    <property type="match status" value="1"/>
</dbReference>
<dbReference type="SUPFAM" id="SSF56935">
    <property type="entry name" value="Porins"/>
    <property type="match status" value="1"/>
</dbReference>
<keyword evidence="2 8" id="KW-0813">Transport</keyword>
<dbReference type="InterPro" id="IPR023997">
    <property type="entry name" value="TonB-dep_OMP_SusC/RagA_CS"/>
</dbReference>
<evidence type="ECO:0000256" key="2">
    <source>
        <dbReference type="ARBA" id="ARBA00022448"/>
    </source>
</evidence>
<keyword evidence="4 8" id="KW-0812">Transmembrane</keyword>
<name>A0A0P0GGA2_9BACE</name>
<dbReference type="GO" id="GO:0009279">
    <property type="term" value="C:cell outer membrane"/>
    <property type="evidence" value="ECO:0007669"/>
    <property type="project" value="UniProtKB-SubCell"/>
</dbReference>
<evidence type="ECO:0000256" key="9">
    <source>
        <dbReference type="RuleBase" id="RU003357"/>
    </source>
</evidence>
<reference evidence="12 17" key="1">
    <citation type="journal article" date="2015" name="Science">
        <title>Genetic determinants of in vivo fitness and diet responsiveness in multiple human gut Bacteroides.</title>
        <authorList>
            <person name="Wu M."/>
            <person name="McNulty N.P."/>
            <person name="Rodionov D.A."/>
            <person name="Khoroshkin M.S."/>
            <person name="Griffin N.W."/>
            <person name="Cheng J."/>
            <person name="Latreille P."/>
            <person name="Kerstetter R.A."/>
            <person name="Terrapon N."/>
            <person name="Henrissat B."/>
            <person name="Osterman A.L."/>
            <person name="Gordon J.I."/>
        </authorList>
    </citation>
    <scope>NUCLEOTIDE SEQUENCE [LARGE SCALE GENOMIC DNA]</scope>
    <source>
        <strain evidence="12 17">WH2</strain>
    </source>
</reference>
<proteinExistence type="inferred from homology"/>
<evidence type="ECO:0000313" key="16">
    <source>
        <dbReference type="EMBL" id="RGS40179.1"/>
    </source>
</evidence>
<dbReference type="Proteomes" id="UP000325055">
    <property type="component" value="Unassembled WGS sequence"/>
</dbReference>
<keyword evidence="3 8" id="KW-1134">Transmembrane beta strand</keyword>
<dbReference type="InterPro" id="IPR023996">
    <property type="entry name" value="TonB-dep_OMP_SusC/RagA"/>
</dbReference>
<reference evidence="15" key="4">
    <citation type="submission" date="2023-08" db="EMBL/GenBank/DDBJ databases">
        <title>Reintroducing virulent viruses to syntetic microbiomes.</title>
        <authorList>
            <person name="Wilde J."/>
            <person name="Boyes R."/>
            <person name="Robinson A.V."/>
            <person name="Daisley B.A."/>
            <person name="Allen-Vercoe E."/>
        </authorList>
    </citation>
    <scope>NUCLEOTIDE SEQUENCE</scope>
    <source>
        <strain evidence="15">225I_12FAA</strain>
    </source>
</reference>
<dbReference type="Pfam" id="PF00593">
    <property type="entry name" value="TonB_dep_Rec_b-barrel"/>
    <property type="match status" value="1"/>
</dbReference>
<evidence type="ECO:0000256" key="8">
    <source>
        <dbReference type="PROSITE-ProRule" id="PRU01360"/>
    </source>
</evidence>
<evidence type="ECO:0000256" key="3">
    <source>
        <dbReference type="ARBA" id="ARBA00022452"/>
    </source>
</evidence>
<dbReference type="InterPro" id="IPR000531">
    <property type="entry name" value="Beta-barrel_TonB"/>
</dbReference>
<reference evidence="19 20" key="3">
    <citation type="journal article" date="2019" name="Nat. Med.">
        <title>A library of human gut bacterial isolates paired with longitudinal multiomics data enables mechanistic microbiome research.</title>
        <authorList>
            <person name="Poyet M."/>
            <person name="Groussin M."/>
            <person name="Gibbons S.M."/>
            <person name="Avila-Pacheco J."/>
            <person name="Jiang X."/>
            <person name="Kearney S.M."/>
            <person name="Perrotta A.R."/>
            <person name="Berdy B."/>
            <person name="Zhao S."/>
            <person name="Lieberman T.D."/>
            <person name="Swanson P.K."/>
            <person name="Smith M."/>
            <person name="Roesemann S."/>
            <person name="Alexander J.E."/>
            <person name="Rich S.A."/>
            <person name="Livny J."/>
            <person name="Vlamakis H."/>
            <person name="Clish C."/>
            <person name="Bullock K."/>
            <person name="Deik A."/>
            <person name="Scott J."/>
            <person name="Pierce K.A."/>
            <person name="Xavier R.J."/>
            <person name="Alm E.J."/>
        </authorList>
    </citation>
    <scope>NUCLEOTIDE SEQUENCE [LARGE SCALE GENOMIC DNA]</scope>
    <source>
        <strain evidence="14 20">BIOML-A6</strain>
        <strain evidence="13 19">BIOML-A7</strain>
    </source>
</reference>
<accession>A0A0P0GGA2</accession>
<evidence type="ECO:0000256" key="5">
    <source>
        <dbReference type="ARBA" id="ARBA00023077"/>
    </source>
</evidence>
<dbReference type="eggNOG" id="COG4771">
    <property type="taxonomic scope" value="Bacteria"/>
</dbReference>
<dbReference type="Gene3D" id="2.170.130.10">
    <property type="entry name" value="TonB-dependent receptor, plug domain"/>
    <property type="match status" value="1"/>
</dbReference>
<keyword evidence="12" id="KW-0675">Receptor</keyword>
<evidence type="ECO:0000313" key="20">
    <source>
        <dbReference type="Proteomes" id="UP000448877"/>
    </source>
</evidence>
<organism evidence="12 17">
    <name type="scientific">Bacteroides cellulosilyticus</name>
    <dbReference type="NCBI Taxonomy" id="246787"/>
    <lineage>
        <taxon>Bacteria</taxon>
        <taxon>Pseudomonadati</taxon>
        <taxon>Bacteroidota</taxon>
        <taxon>Bacteroidia</taxon>
        <taxon>Bacteroidales</taxon>
        <taxon>Bacteroidaceae</taxon>
        <taxon>Bacteroides</taxon>
    </lineage>
</organism>
<evidence type="ECO:0000313" key="18">
    <source>
        <dbReference type="Proteomes" id="UP000283341"/>
    </source>
</evidence>
<dbReference type="EMBL" id="QRVJ01000001">
    <property type="protein sequence ID" value="RGS40179.1"/>
    <property type="molecule type" value="Genomic_DNA"/>
</dbReference>
<dbReference type="EMBL" id="VVYV01000080">
    <property type="protein sequence ID" value="KAA5412148.1"/>
    <property type="molecule type" value="Genomic_DNA"/>
</dbReference>
<evidence type="ECO:0000313" key="14">
    <source>
        <dbReference type="EMBL" id="KAA5412148.1"/>
    </source>
</evidence>
<dbReference type="RefSeq" id="WP_007215322.1">
    <property type="nucleotide sequence ID" value="NZ_CABMLT010000008.1"/>
</dbReference>
<sequence length="1084" mass="121049">MKQEIEKMKSRLLLLAFILMVPIGVFAQNITVKGNVTDSEGEPIIGATVMEKGKSQNGVITDLDGNFTLNVSGKGKKIVITYIGMKTEEVDAVTGKTLKIVLKDDSQTLDEVVVVAVGYGNARKKDLTGAISSVGEKTLKNIPTTSASSAITGRLAGVSVVTTEGSPDAAVNIRVRGGGSITQSNEPLFIVDGFQVSNINDIPPTDIESIDVLKDASSTAIYGAKGANGVILVTTKGGRAGKTEVTFNASLGLNRFYNETEVLSPYEYVYYQRELDPAKNAGFFDRYGQWEDVDIYKGKEGLNWQRKLFDRTGLKQSYNVNINGGSESLIYSISYTRDDETYIMQTSKYRRDNLNLKLSKNFNKKLRLDLNAKMSNNVIDGPSVSSGSKLRDCVKYPPIGTLTDLTEDDLAGDNELIPENISNLNDPFYNITNEYKKQSKFNNTYNVALIWDVIKGLQWRAEGTYGFTFDRTDNIYLKNTGEANGKAGQPVAYRQYWNGSKWTFRTLLTYKFKLKKHHFDVMGGIEANNSEKDDMKVNSDYYPGDYLANDILAMWNNGTAEPTYTTINEPDRSMSYFGRANYILNDRYYLTFTLRADGTNVFAPGNKWGIFPAASAAWRISDESFMEWSKDWLSTLKMRASYGKSGNARVGSYWRQTYSPVTSTKNLYYQNEIGQSSLQPAKRLRNENLTWESKFSTNVGFDLGFFSNRINLTFDYYNDVTKDLIMEVQLPSNAGYSSQYQNLGQTTNRGVELSLNANLVQTKDFYLDFNFNIAFNKNKVDALYGANGDEMILSGGGTETGSDNYRVFVGQEVGLMYGYVSDGMYSFDDFTFNPTTKKWDIVTTKDENGVPIVTDCSGVLSRAGGYFGPGHMKLKDLNGDGVIDADNDRKVIGHALPKHTGGFSFNAGWKGFDVTAMFNWSYGNDILNINKVDYTSYTGSKRYQNLSNDMRLANRFTTIDPVTGLNIYYGEYANPERLQEINSNASIWHPLMNNTITTDWLVEDGSFLRLGVLTLGYTLPKYWTQKFGVKSLRVYATGNNLFCLTGYSGQDPEVNTSSSNMTPGYDRSAYPKSRSYIFGLNVTF</sequence>
<evidence type="ECO:0000313" key="15">
    <source>
        <dbReference type="EMBL" id="MDT4513315.1"/>
    </source>
</evidence>
<dbReference type="PROSITE" id="PS52016">
    <property type="entry name" value="TONB_DEPENDENT_REC_3"/>
    <property type="match status" value="1"/>
</dbReference>
<evidence type="ECO:0000259" key="11">
    <source>
        <dbReference type="Pfam" id="PF07715"/>
    </source>
</evidence>
<evidence type="ECO:0000313" key="12">
    <source>
        <dbReference type="EMBL" id="ALJ61311.1"/>
    </source>
</evidence>
<dbReference type="NCBIfam" id="TIGR04056">
    <property type="entry name" value="OMP_RagA_SusC"/>
    <property type="match status" value="1"/>
</dbReference>
<dbReference type="InterPro" id="IPR036942">
    <property type="entry name" value="Beta-barrel_TonB_sf"/>
</dbReference>
<evidence type="ECO:0000256" key="7">
    <source>
        <dbReference type="ARBA" id="ARBA00023237"/>
    </source>
</evidence>
<comment type="subcellular location">
    <subcellularLocation>
        <location evidence="1 8">Cell outer membrane</location>
        <topology evidence="1 8">Multi-pass membrane protein</topology>
    </subcellularLocation>
</comment>
<reference evidence="16 18" key="2">
    <citation type="submission" date="2018-08" db="EMBL/GenBank/DDBJ databases">
        <title>A genome reference for cultivated species of the human gut microbiota.</title>
        <authorList>
            <person name="Zou Y."/>
            <person name="Xue W."/>
            <person name="Luo G."/>
        </authorList>
    </citation>
    <scope>NUCLEOTIDE SEQUENCE [LARGE SCALE GENOMIC DNA]</scope>
    <source>
        <strain evidence="16 18">AF22-3AC</strain>
    </source>
</reference>
<keyword evidence="7 8" id="KW-0998">Cell outer membrane</keyword>
<dbReference type="Proteomes" id="UP000061809">
    <property type="component" value="Chromosome"/>
</dbReference>
<dbReference type="NCBIfam" id="TIGR04057">
    <property type="entry name" value="SusC_RagA_signa"/>
    <property type="match status" value="1"/>
</dbReference>
<dbReference type="Proteomes" id="UP000448877">
    <property type="component" value="Unassembled WGS sequence"/>
</dbReference>
<dbReference type="EMBL" id="VVYW01000001">
    <property type="protein sequence ID" value="KAA5411449.1"/>
    <property type="molecule type" value="Genomic_DNA"/>
</dbReference>
<dbReference type="STRING" id="246787.BcellWH2_04091"/>
<gene>
    <name evidence="12" type="ORF">BcellWH2_04091</name>
    <name evidence="16" type="ORF">DWX97_02620</name>
    <name evidence="14" type="ORF">F2Y81_26805</name>
    <name evidence="13" type="ORF">F2Y86_01655</name>
    <name evidence="15" type="ORF">RO785_20280</name>
</gene>
<dbReference type="Pfam" id="PF07715">
    <property type="entry name" value="Plug"/>
    <property type="match status" value="1"/>
</dbReference>
<dbReference type="Proteomes" id="UP001266995">
    <property type="component" value="Unassembled WGS sequence"/>
</dbReference>
<evidence type="ECO:0000313" key="13">
    <source>
        <dbReference type="EMBL" id="KAA5411449.1"/>
    </source>
</evidence>
<dbReference type="SUPFAM" id="SSF49464">
    <property type="entry name" value="Carboxypeptidase regulatory domain-like"/>
    <property type="match status" value="1"/>
</dbReference>
<comment type="similarity">
    <text evidence="8 9">Belongs to the TonB-dependent receptor family.</text>
</comment>
<evidence type="ECO:0000313" key="17">
    <source>
        <dbReference type="Proteomes" id="UP000061809"/>
    </source>
</evidence>
<evidence type="ECO:0000313" key="19">
    <source>
        <dbReference type="Proteomes" id="UP000325055"/>
    </source>
</evidence>
<evidence type="ECO:0000256" key="4">
    <source>
        <dbReference type="ARBA" id="ARBA00022692"/>
    </source>
</evidence>
<dbReference type="GeneID" id="66310091"/>
<evidence type="ECO:0000259" key="10">
    <source>
        <dbReference type="Pfam" id="PF00593"/>
    </source>
</evidence>
<dbReference type="KEGG" id="bcel:BcellWH2_04091"/>
<feature type="domain" description="TonB-dependent receptor-like beta-barrel" evidence="10">
    <location>
        <begin position="421"/>
        <end position="958"/>
    </location>
</feature>
<dbReference type="EMBL" id="JAVSNH010000001">
    <property type="protein sequence ID" value="MDT4513315.1"/>
    <property type="molecule type" value="Genomic_DNA"/>
</dbReference>
<dbReference type="InterPro" id="IPR008969">
    <property type="entry name" value="CarboxyPept-like_regulatory"/>
</dbReference>
<dbReference type="Proteomes" id="UP000283341">
    <property type="component" value="Unassembled WGS sequence"/>
</dbReference>
<dbReference type="AlphaFoldDB" id="A0A0P0GGA2"/>
<keyword evidence="6 8" id="KW-0472">Membrane</keyword>
<dbReference type="Gene3D" id="2.40.170.20">
    <property type="entry name" value="TonB-dependent receptor, beta-barrel domain"/>
    <property type="match status" value="1"/>
</dbReference>